<dbReference type="EMBL" id="LSSK01000038">
    <property type="protein sequence ID" value="OMH85855.1"/>
    <property type="molecule type" value="Genomic_DNA"/>
</dbReference>
<comment type="caution">
    <text evidence="1">The sequence shown here is derived from an EMBL/GenBank/DDBJ whole genome shotgun (WGS) entry which is preliminary data.</text>
</comment>
<keyword evidence="2" id="KW-1185">Reference proteome</keyword>
<sequence length="163" mass="17656">MADSVFPTIKSLISPVNHVLNSTTDIVDPVISKTINVIKFTITILFIIRSSLLRLNGGEPEFKITFVCLPVYKTNPTTHSVLRSTIPRSSKFVNPADTTFGSPPCSGNTVIAQLAEYMFSVGGSVSTTALNRAAPSAPLYLRNSFSEYRAFRLVSPSKSLLSA</sequence>
<dbReference type="AlphaFoldDB" id="A0A1R1PY03"/>
<gene>
    <name evidence="1" type="ORF">AX774_g585</name>
</gene>
<evidence type="ECO:0000313" key="1">
    <source>
        <dbReference type="EMBL" id="OMH85855.1"/>
    </source>
</evidence>
<name>A0A1R1PY03_ZANCU</name>
<organism evidence="1 2">
    <name type="scientific">Zancudomyces culisetae</name>
    <name type="common">Gut fungus</name>
    <name type="synonym">Smittium culisetae</name>
    <dbReference type="NCBI Taxonomy" id="1213189"/>
    <lineage>
        <taxon>Eukaryota</taxon>
        <taxon>Fungi</taxon>
        <taxon>Fungi incertae sedis</taxon>
        <taxon>Zoopagomycota</taxon>
        <taxon>Kickxellomycotina</taxon>
        <taxon>Harpellomycetes</taxon>
        <taxon>Harpellales</taxon>
        <taxon>Legeriomycetaceae</taxon>
        <taxon>Zancudomyces</taxon>
    </lineage>
</organism>
<dbReference type="Proteomes" id="UP000188320">
    <property type="component" value="Unassembled WGS sequence"/>
</dbReference>
<accession>A0A1R1PY03</accession>
<proteinExistence type="predicted"/>
<protein>
    <submittedName>
        <fullName evidence="1">Uncharacterized protein</fullName>
    </submittedName>
</protein>
<evidence type="ECO:0000313" key="2">
    <source>
        <dbReference type="Proteomes" id="UP000188320"/>
    </source>
</evidence>
<reference evidence="2" key="1">
    <citation type="submission" date="2017-01" db="EMBL/GenBank/DDBJ databases">
        <authorList>
            <person name="Wang Y."/>
            <person name="White M."/>
            <person name="Kvist S."/>
            <person name="Moncalvo J.-M."/>
        </authorList>
    </citation>
    <scope>NUCLEOTIDE SEQUENCE [LARGE SCALE GENOMIC DNA]</scope>
    <source>
        <strain evidence="2">COL-18-3</strain>
    </source>
</reference>